<feature type="domain" description="BON" evidence="8">
    <location>
        <begin position="47"/>
        <end position="116"/>
    </location>
</feature>
<evidence type="ECO:0000256" key="3">
    <source>
        <dbReference type="ARBA" id="ARBA00022737"/>
    </source>
</evidence>
<evidence type="ECO:0000256" key="4">
    <source>
        <dbReference type="ARBA" id="ARBA00022764"/>
    </source>
</evidence>
<dbReference type="InterPro" id="IPR014004">
    <property type="entry name" value="Transpt-assoc_nodulatn_dom_bac"/>
</dbReference>
<dbReference type="Pfam" id="PF04972">
    <property type="entry name" value="BON"/>
    <property type="match status" value="1"/>
</dbReference>
<evidence type="ECO:0000256" key="7">
    <source>
        <dbReference type="SAM" id="SignalP"/>
    </source>
</evidence>
<comment type="subcellular location">
    <subcellularLocation>
        <location evidence="1">Periplasm</location>
    </subcellularLocation>
</comment>
<evidence type="ECO:0000256" key="2">
    <source>
        <dbReference type="ARBA" id="ARBA00022729"/>
    </source>
</evidence>
<dbReference type="EMBL" id="CP060731">
    <property type="protein sequence ID" value="QNN77989.1"/>
    <property type="molecule type" value="Genomic_DNA"/>
</dbReference>
<reference evidence="9 10" key="1">
    <citation type="submission" date="2020-08" db="EMBL/GenBank/DDBJ databases">
        <title>Streptomycin Non-resistant strain, P. mexicana.</title>
        <authorList>
            <person name="Ganesh-Kumar S."/>
            <person name="Zhe T."/>
            <person name="Yu Z."/>
            <person name="Min Y."/>
        </authorList>
    </citation>
    <scope>NUCLEOTIDE SEQUENCE [LARGE SCALE GENOMIC DNA]</scope>
    <source>
        <strain evidence="9 10">GTZY2</strain>
    </source>
</reference>
<keyword evidence="3" id="KW-0677">Repeat</keyword>
<proteinExistence type="predicted"/>
<keyword evidence="2 7" id="KW-0732">Signal</keyword>
<feature type="region of interest" description="Disordered" evidence="6">
    <location>
        <begin position="25"/>
        <end position="46"/>
    </location>
</feature>
<evidence type="ECO:0000259" key="8">
    <source>
        <dbReference type="PROSITE" id="PS50914"/>
    </source>
</evidence>
<dbReference type="PANTHER" id="PTHR34606:SF15">
    <property type="entry name" value="BON DOMAIN-CONTAINING PROTEIN"/>
    <property type="match status" value="1"/>
</dbReference>
<evidence type="ECO:0000256" key="1">
    <source>
        <dbReference type="ARBA" id="ARBA00004418"/>
    </source>
</evidence>
<dbReference type="RefSeq" id="WP_187573467.1">
    <property type="nucleotide sequence ID" value="NZ_CP060731.1"/>
</dbReference>
<dbReference type="InterPro" id="IPR007055">
    <property type="entry name" value="BON_dom"/>
</dbReference>
<dbReference type="SMART" id="SM00749">
    <property type="entry name" value="BON"/>
    <property type="match status" value="1"/>
</dbReference>
<evidence type="ECO:0000256" key="6">
    <source>
        <dbReference type="SAM" id="MobiDB-lite"/>
    </source>
</evidence>
<dbReference type="Gene3D" id="3.30.1340.30">
    <property type="match status" value="1"/>
</dbReference>
<evidence type="ECO:0000313" key="10">
    <source>
        <dbReference type="Proteomes" id="UP000515838"/>
    </source>
</evidence>
<keyword evidence="4" id="KW-0574">Periplasm</keyword>
<dbReference type="GeneID" id="81469453"/>
<evidence type="ECO:0000256" key="5">
    <source>
        <dbReference type="ARBA" id="ARBA00070588"/>
    </source>
</evidence>
<name>A0A7G9TD14_PSEMX</name>
<dbReference type="GO" id="GO:0042597">
    <property type="term" value="C:periplasmic space"/>
    <property type="evidence" value="ECO:0007669"/>
    <property type="project" value="UniProtKB-SubCell"/>
</dbReference>
<feature type="signal peptide" evidence="7">
    <location>
        <begin position="1"/>
        <end position="27"/>
    </location>
</feature>
<organism evidence="9 10">
    <name type="scientific">Pseudoxanthomonas mexicana</name>
    <dbReference type="NCBI Taxonomy" id="128785"/>
    <lineage>
        <taxon>Bacteria</taxon>
        <taxon>Pseudomonadati</taxon>
        <taxon>Pseudomonadota</taxon>
        <taxon>Gammaproteobacteria</taxon>
        <taxon>Lysobacterales</taxon>
        <taxon>Lysobacteraceae</taxon>
        <taxon>Pseudoxanthomonas</taxon>
    </lineage>
</organism>
<gene>
    <name evidence="9" type="ORF">IAE60_00660</name>
</gene>
<sequence length="117" mass="12293">MKHARTPSLLAATFATALLFSAGHVLADNPPNEPEENAQNDSSQPVTDTWITTKVKADLLATENVSGLDIKVETVDGVVTLTGAVTSQAQKDKAVEVAKQIKGVKRVEAGGLKLASR</sequence>
<dbReference type="InterPro" id="IPR051686">
    <property type="entry name" value="Lipoprotein_DolP"/>
</dbReference>
<dbReference type="FunFam" id="3.30.1340.30:FF:000001">
    <property type="entry name" value="Molecular chaperone OsmY"/>
    <property type="match status" value="1"/>
</dbReference>
<protein>
    <recommendedName>
        <fullName evidence="5">Osmotically-inducible protein Y</fullName>
    </recommendedName>
</protein>
<dbReference type="PROSITE" id="PS50914">
    <property type="entry name" value="BON"/>
    <property type="match status" value="1"/>
</dbReference>
<dbReference type="Proteomes" id="UP000515838">
    <property type="component" value="Chromosome"/>
</dbReference>
<dbReference type="PANTHER" id="PTHR34606">
    <property type="entry name" value="BON DOMAIN-CONTAINING PROTEIN"/>
    <property type="match status" value="1"/>
</dbReference>
<feature type="chain" id="PRO_5028832201" description="Osmotically-inducible protein Y" evidence="7">
    <location>
        <begin position="28"/>
        <end position="117"/>
    </location>
</feature>
<accession>A0A7G9TD14</accession>
<evidence type="ECO:0000313" key="9">
    <source>
        <dbReference type="EMBL" id="QNN77989.1"/>
    </source>
</evidence>
<dbReference type="AlphaFoldDB" id="A0A7G9TD14"/>